<feature type="non-terminal residue" evidence="2">
    <location>
        <position position="1"/>
    </location>
</feature>
<reference evidence="2" key="1">
    <citation type="submission" date="2022-07" db="EMBL/GenBank/DDBJ databases">
        <authorList>
            <person name="Trinca V."/>
            <person name="Uliana J.V.C."/>
            <person name="Torres T.T."/>
            <person name="Ward R.J."/>
            <person name="Monesi N."/>
        </authorList>
    </citation>
    <scope>NUCLEOTIDE SEQUENCE</scope>
    <source>
        <strain evidence="2">HSMRA1968</strain>
        <tissue evidence="2">Whole embryos</tissue>
    </source>
</reference>
<feature type="non-terminal residue" evidence="2">
    <location>
        <position position="229"/>
    </location>
</feature>
<dbReference type="AlphaFoldDB" id="A0A9Q0MLM3"/>
<sequence>LDEHLSKTAQIKSAQQKTPSVSANHSSSRSSSIAGEVVDVRVEITPPKETEQAALPNSYSMDSNATLNLSINLSDFKTPSTSPQQRKYSEIPAEGLLNPVNFGRCTPSPSTSGPPNKLYKKLEEMMDLSLPYNHYRCLSPSESNLTQCNDGRLIKQHSASVAVDLEKIEEIPVSPTQLSVHGYKNELFLSQIPGSEPGSPHSDNEAGTSNGGVAEKREISLNVESLIIR</sequence>
<accession>A0A9Q0MLM3</accession>
<protein>
    <submittedName>
        <fullName evidence="2">Uncharacterized protein</fullName>
    </submittedName>
</protein>
<dbReference type="Proteomes" id="UP001151699">
    <property type="component" value="Unassembled WGS sequence"/>
</dbReference>
<feature type="region of interest" description="Disordered" evidence="1">
    <location>
        <begin position="190"/>
        <end position="215"/>
    </location>
</feature>
<proteinExistence type="predicted"/>
<name>A0A9Q0MLM3_9DIPT</name>
<dbReference type="OrthoDB" id="1890790at2759"/>
<evidence type="ECO:0000256" key="1">
    <source>
        <dbReference type="SAM" id="MobiDB-lite"/>
    </source>
</evidence>
<gene>
    <name evidence="2" type="ORF">Bhyg_16540</name>
</gene>
<feature type="compositionally biased region" description="Polar residues" evidence="1">
    <location>
        <begin position="7"/>
        <end position="19"/>
    </location>
</feature>
<keyword evidence="3" id="KW-1185">Reference proteome</keyword>
<comment type="caution">
    <text evidence="2">The sequence shown here is derived from an EMBL/GenBank/DDBJ whole genome shotgun (WGS) entry which is preliminary data.</text>
</comment>
<organism evidence="2 3">
    <name type="scientific">Pseudolycoriella hygida</name>
    <dbReference type="NCBI Taxonomy" id="35572"/>
    <lineage>
        <taxon>Eukaryota</taxon>
        <taxon>Metazoa</taxon>
        <taxon>Ecdysozoa</taxon>
        <taxon>Arthropoda</taxon>
        <taxon>Hexapoda</taxon>
        <taxon>Insecta</taxon>
        <taxon>Pterygota</taxon>
        <taxon>Neoptera</taxon>
        <taxon>Endopterygota</taxon>
        <taxon>Diptera</taxon>
        <taxon>Nematocera</taxon>
        <taxon>Sciaroidea</taxon>
        <taxon>Sciaridae</taxon>
        <taxon>Pseudolycoriella</taxon>
    </lineage>
</organism>
<evidence type="ECO:0000313" key="3">
    <source>
        <dbReference type="Proteomes" id="UP001151699"/>
    </source>
</evidence>
<dbReference type="EMBL" id="WJQU01002999">
    <property type="protein sequence ID" value="KAJ6628663.1"/>
    <property type="molecule type" value="Genomic_DNA"/>
</dbReference>
<feature type="compositionally biased region" description="Low complexity" evidence="1">
    <location>
        <begin position="20"/>
        <end position="32"/>
    </location>
</feature>
<evidence type="ECO:0000313" key="2">
    <source>
        <dbReference type="EMBL" id="KAJ6628663.1"/>
    </source>
</evidence>
<feature type="region of interest" description="Disordered" evidence="1">
    <location>
        <begin position="1"/>
        <end position="35"/>
    </location>
</feature>